<dbReference type="InterPro" id="IPR023395">
    <property type="entry name" value="MCP_dom_sf"/>
</dbReference>
<keyword evidence="12" id="KW-1185">Reference proteome</keyword>
<evidence type="ECO:0000256" key="4">
    <source>
        <dbReference type="ARBA" id="ARBA00022692"/>
    </source>
</evidence>
<comment type="caution">
    <text evidence="11">The sequence shown here is derived from an EMBL/GenBank/DDBJ whole genome shotgun (WGS) entry which is preliminary data.</text>
</comment>
<evidence type="ECO:0000256" key="3">
    <source>
        <dbReference type="ARBA" id="ARBA00022448"/>
    </source>
</evidence>
<dbReference type="AlphaFoldDB" id="A0AAV8UYE9"/>
<dbReference type="Gene3D" id="1.50.40.10">
    <property type="entry name" value="Mitochondrial carrier domain"/>
    <property type="match status" value="1"/>
</dbReference>
<dbReference type="Proteomes" id="UP001157974">
    <property type="component" value="Unassembled WGS sequence"/>
</dbReference>
<keyword evidence="6" id="KW-1133">Transmembrane helix</keyword>
<dbReference type="SUPFAM" id="SSF103506">
    <property type="entry name" value="Mitochondrial carrier"/>
    <property type="match status" value="1"/>
</dbReference>
<dbReference type="Pfam" id="PF00153">
    <property type="entry name" value="Mito_carr"/>
    <property type="match status" value="3"/>
</dbReference>
<keyword evidence="4 8" id="KW-0812">Transmembrane</keyword>
<evidence type="ECO:0000313" key="11">
    <source>
        <dbReference type="EMBL" id="KAJ8907639.1"/>
    </source>
</evidence>
<feature type="repeat" description="Solcar" evidence="8">
    <location>
        <begin position="234"/>
        <end position="318"/>
    </location>
</feature>
<feature type="repeat" description="Solcar" evidence="8">
    <location>
        <begin position="141"/>
        <end position="225"/>
    </location>
</feature>
<comment type="subcellular location">
    <subcellularLocation>
        <location evidence="1">Membrane</location>
        <topology evidence="1">Multi-pass membrane protein</topology>
    </subcellularLocation>
</comment>
<reference evidence="11 12" key="1">
    <citation type="journal article" date="2023" name="Nat. Commun.">
        <title>Origin of minicircular mitochondrial genomes in red algae.</title>
        <authorList>
            <person name="Lee Y."/>
            <person name="Cho C.H."/>
            <person name="Lee Y.M."/>
            <person name="Park S.I."/>
            <person name="Yang J.H."/>
            <person name="West J.A."/>
            <person name="Bhattacharya D."/>
            <person name="Yoon H.S."/>
        </authorList>
    </citation>
    <scope>NUCLEOTIDE SEQUENCE [LARGE SCALE GENOMIC DNA]</scope>
    <source>
        <strain evidence="11 12">CCMP1338</strain>
        <tissue evidence="11">Whole cell</tissue>
    </source>
</reference>
<evidence type="ECO:0000256" key="7">
    <source>
        <dbReference type="ARBA" id="ARBA00023136"/>
    </source>
</evidence>
<evidence type="ECO:0000256" key="8">
    <source>
        <dbReference type="PROSITE-ProRule" id="PRU00282"/>
    </source>
</evidence>
<accession>A0AAV8UYE9</accession>
<evidence type="ECO:0000256" key="10">
    <source>
        <dbReference type="SAM" id="MobiDB-lite"/>
    </source>
</evidence>
<proteinExistence type="inferred from homology"/>
<name>A0AAV8UYE9_9RHOD</name>
<organism evidence="11 12">
    <name type="scientific">Rhodosorus marinus</name>
    <dbReference type="NCBI Taxonomy" id="101924"/>
    <lineage>
        <taxon>Eukaryota</taxon>
        <taxon>Rhodophyta</taxon>
        <taxon>Stylonematophyceae</taxon>
        <taxon>Stylonematales</taxon>
        <taxon>Stylonemataceae</taxon>
        <taxon>Rhodosorus</taxon>
    </lineage>
</organism>
<keyword evidence="7 8" id="KW-0472">Membrane</keyword>
<protein>
    <submittedName>
        <fullName evidence="11">Uncharacterized protein</fullName>
    </submittedName>
</protein>
<evidence type="ECO:0000256" key="2">
    <source>
        <dbReference type="ARBA" id="ARBA00006375"/>
    </source>
</evidence>
<keyword evidence="3 9" id="KW-0813">Transport</keyword>
<dbReference type="InterPro" id="IPR050391">
    <property type="entry name" value="Mito_Metabolite_Transporter"/>
</dbReference>
<evidence type="ECO:0000256" key="1">
    <source>
        <dbReference type="ARBA" id="ARBA00004141"/>
    </source>
</evidence>
<feature type="repeat" description="Solcar" evidence="8">
    <location>
        <begin position="44"/>
        <end position="133"/>
    </location>
</feature>
<sequence length="324" mass="34987">MAAVQGQTGVTGGHHAPPATAAVKPAEVSGSGSGAVAIAQKMKPTIFQQLVLSGSACAISTFFTNPIDMMKCRLQLQMASGDAREYKGMLRGFVTVVRNEGVTTLWRGYNAAILRAYTYSATRLGMYEPVRNQIISSTGSNGFLTKLMAGVASGTIAACAGCPFELIKVRMQGKSYSYSNPVSAIADIVRTDGVFGLWRGLVPYVVRGALLTGTQLGVYDHSKTVVKEYLHLEDGVVAQVSAGMMSGFVTTTVTQPVDMVKTRMMNYKDLYQGPLDCLRKIVRSEGLKGLYKGWVPNYARLGPHTLLTLTVYEQLRSFVGWKNL</sequence>
<dbReference type="EMBL" id="JAMWBK010000002">
    <property type="protein sequence ID" value="KAJ8907639.1"/>
    <property type="molecule type" value="Genomic_DNA"/>
</dbReference>
<evidence type="ECO:0000256" key="9">
    <source>
        <dbReference type="RuleBase" id="RU000488"/>
    </source>
</evidence>
<evidence type="ECO:0000313" key="12">
    <source>
        <dbReference type="Proteomes" id="UP001157974"/>
    </source>
</evidence>
<gene>
    <name evidence="11" type="ORF">NDN08_007748</name>
</gene>
<keyword evidence="5" id="KW-0677">Repeat</keyword>
<dbReference type="GO" id="GO:0016020">
    <property type="term" value="C:membrane"/>
    <property type="evidence" value="ECO:0007669"/>
    <property type="project" value="UniProtKB-SubCell"/>
</dbReference>
<dbReference type="PROSITE" id="PS50920">
    <property type="entry name" value="SOLCAR"/>
    <property type="match status" value="3"/>
</dbReference>
<dbReference type="InterPro" id="IPR018108">
    <property type="entry name" value="MCP_transmembrane"/>
</dbReference>
<evidence type="ECO:0000256" key="6">
    <source>
        <dbReference type="ARBA" id="ARBA00022989"/>
    </source>
</evidence>
<dbReference type="PANTHER" id="PTHR45618">
    <property type="entry name" value="MITOCHONDRIAL DICARBOXYLATE CARRIER-RELATED"/>
    <property type="match status" value="1"/>
</dbReference>
<feature type="region of interest" description="Disordered" evidence="10">
    <location>
        <begin position="1"/>
        <end position="25"/>
    </location>
</feature>
<comment type="similarity">
    <text evidence="2 9">Belongs to the mitochondrial carrier (TC 2.A.29) family.</text>
</comment>
<evidence type="ECO:0000256" key="5">
    <source>
        <dbReference type="ARBA" id="ARBA00022737"/>
    </source>
</evidence>